<keyword evidence="2" id="KW-1185">Reference proteome</keyword>
<comment type="caution">
    <text evidence="1">The sequence shown here is derived from an EMBL/GenBank/DDBJ whole genome shotgun (WGS) entry which is preliminary data.</text>
</comment>
<accession>A0ACB7IV23</accession>
<evidence type="ECO:0000313" key="1">
    <source>
        <dbReference type="EMBL" id="KAG9221580.1"/>
    </source>
</evidence>
<dbReference type="Proteomes" id="UP000824881">
    <property type="component" value="Unassembled WGS sequence"/>
</dbReference>
<name>A0ACB7IV23_PLECO</name>
<gene>
    <name evidence="1" type="ORF">CCMSSC00406_0007219</name>
</gene>
<protein>
    <submittedName>
        <fullName evidence="1">Uncharacterized protein</fullName>
    </submittedName>
</protein>
<dbReference type="EMBL" id="WQMT02000006">
    <property type="protein sequence ID" value="KAG9221580.1"/>
    <property type="molecule type" value="Genomic_DNA"/>
</dbReference>
<organism evidence="1 2">
    <name type="scientific">Pleurotus cornucopiae</name>
    <name type="common">Cornucopia mushroom</name>
    <dbReference type="NCBI Taxonomy" id="5321"/>
    <lineage>
        <taxon>Eukaryota</taxon>
        <taxon>Fungi</taxon>
        <taxon>Dikarya</taxon>
        <taxon>Basidiomycota</taxon>
        <taxon>Agaricomycotina</taxon>
        <taxon>Agaricomycetes</taxon>
        <taxon>Agaricomycetidae</taxon>
        <taxon>Agaricales</taxon>
        <taxon>Pleurotineae</taxon>
        <taxon>Pleurotaceae</taxon>
        <taxon>Pleurotus</taxon>
    </lineage>
</organism>
<evidence type="ECO:0000313" key="2">
    <source>
        <dbReference type="Proteomes" id="UP000824881"/>
    </source>
</evidence>
<proteinExistence type="predicted"/>
<sequence length="387" mass="43318">MAPPSKCSPKQLEFLVDLIPAFLEAQKKGRLDKFWVPLEAEWFREWEVVEDTTIVDTKERQKAYGKEVAGWKKYIRRWFQNHSGKQNRVLPYGRLVKQALKTIKPKRRPQLLEVYCRLYYKKHVMRHVKAEVERLTILNVKKPTRGQKLRLVRSYAIKLFDAEPEEVKAEVTAEYERRKEEVDEKEAEEDKTPQAMADAIRTIPAHFTGFAQFLSGITGWRFTLLAGGPDPKNGGEIKSVSVHFGENRAGLSFGQAYQEAKDEAVAQFGSFLCSVYTPSECAARSLYPTTAMDGASVSVDCETSSPDTPTASSSVPRVAITPSDTNFTLSSGMDAPAAENSLGEADPLGETGGTEPQFDHLDENINWGGAQPFRPLVGLWVSPVITE</sequence>
<reference evidence="1 2" key="1">
    <citation type="journal article" date="2021" name="Appl. Environ. Microbiol.">
        <title>Genetic linkage and physical mapping for an oyster mushroom Pleurotus cornucopiae and QTL analysis for the trait cap color.</title>
        <authorList>
            <person name="Zhang Y."/>
            <person name="Gao W."/>
            <person name="Sonnenberg A."/>
            <person name="Chen Q."/>
            <person name="Zhang J."/>
            <person name="Huang C."/>
        </authorList>
    </citation>
    <scope>NUCLEOTIDE SEQUENCE [LARGE SCALE GENOMIC DNA]</scope>
    <source>
        <strain evidence="1">CCMSSC00406</strain>
    </source>
</reference>